<gene>
    <name evidence="8" type="ORF">ACJMK2_025772</name>
</gene>
<dbReference type="PROSITE" id="PS00346">
    <property type="entry name" value="ETS_DOMAIN_2"/>
    <property type="match status" value="1"/>
</dbReference>
<comment type="subcellular location">
    <subcellularLocation>
        <location evidence="1 5">Nucleus</location>
    </subcellularLocation>
</comment>
<sequence length="431" mass="49140">MEQSIGSPWNNIHYDSGISQFRKEDSAMQRPDRQDSSEYFQHFRSCAHDQSSYLPRPIIHVEPFDSDQTVPSLFSSNLCESQEDLYVYSTSPAKMDSIPEVQNSAAKNPPSYEEHMRNRGSPGCLPTSACSSPNLSTGYQETRCASASNQTEQDSSALLNDIMECITENNTKVSRFGKSSLPTSNEGAIYEPGRKTDVLTDFLENPSIRNENHLRRLASVLASGGQVQLWQFLLELLTDKANSSCIRWEGPNGEFRMTDPEEVAKRWGVRKNKPNMNYDKLSRALRYYYDKMILTKVTGKRYTYRFDFRVIIQSNRSLSGTTGSSCLPQESRLYTAGSSSSSSCPQLPCGSNDDLHEQSFCRGEYNQTFRSFEYCDELQVESLHYPSFQDWDAQGCTTAPQYRQSQLQHAHSFPPFSYNDNYSNYYPHPYM</sequence>
<dbReference type="Gene3D" id="1.10.10.10">
    <property type="entry name" value="Winged helix-like DNA-binding domain superfamily/Winged helix DNA-binding domain"/>
    <property type="match status" value="1"/>
</dbReference>
<dbReference type="PANTHER" id="PTHR11849:SF304">
    <property type="entry name" value="DNA-BINDING PROTEIN D-ETS-3"/>
    <property type="match status" value="1"/>
</dbReference>
<evidence type="ECO:0000259" key="7">
    <source>
        <dbReference type="PROSITE" id="PS50061"/>
    </source>
</evidence>
<evidence type="ECO:0000256" key="5">
    <source>
        <dbReference type="RuleBase" id="RU004019"/>
    </source>
</evidence>
<name>A0ABD3XL06_SINWO</name>
<comment type="similarity">
    <text evidence="2 5">Belongs to the ETS family.</text>
</comment>
<dbReference type="FunFam" id="1.10.10.10:FF:000039">
    <property type="entry name" value="Friend leukemia integration 1 transcription factor"/>
    <property type="match status" value="1"/>
</dbReference>
<dbReference type="EMBL" id="JBJQND010000002">
    <property type="protein sequence ID" value="KAL3885727.1"/>
    <property type="molecule type" value="Genomic_DNA"/>
</dbReference>
<dbReference type="SMART" id="SM00413">
    <property type="entry name" value="ETS"/>
    <property type="match status" value="1"/>
</dbReference>
<dbReference type="PROSITE" id="PS00345">
    <property type="entry name" value="ETS_DOMAIN_1"/>
    <property type="match status" value="1"/>
</dbReference>
<reference evidence="8 9" key="1">
    <citation type="submission" date="2024-11" db="EMBL/GenBank/DDBJ databases">
        <title>Chromosome-level genome assembly of the freshwater bivalve Anodonta woodiana.</title>
        <authorList>
            <person name="Chen X."/>
        </authorList>
    </citation>
    <scope>NUCLEOTIDE SEQUENCE [LARGE SCALE GENOMIC DNA]</scope>
    <source>
        <strain evidence="8">MN2024</strain>
        <tissue evidence="8">Gills</tissue>
    </source>
</reference>
<accession>A0ABD3XL06</accession>
<keyword evidence="4 5" id="KW-0539">Nucleus</keyword>
<dbReference type="InterPro" id="IPR046328">
    <property type="entry name" value="ETS_fam"/>
</dbReference>
<dbReference type="PANTHER" id="PTHR11849">
    <property type="entry name" value="ETS"/>
    <property type="match status" value="1"/>
</dbReference>
<evidence type="ECO:0000313" key="8">
    <source>
        <dbReference type="EMBL" id="KAL3885727.1"/>
    </source>
</evidence>
<comment type="caution">
    <text evidence="8">The sequence shown here is derived from an EMBL/GenBank/DDBJ whole genome shotgun (WGS) entry which is preliminary data.</text>
</comment>
<feature type="region of interest" description="Disordered" evidence="6">
    <location>
        <begin position="1"/>
        <end position="36"/>
    </location>
</feature>
<evidence type="ECO:0000256" key="3">
    <source>
        <dbReference type="ARBA" id="ARBA00023125"/>
    </source>
</evidence>
<organism evidence="8 9">
    <name type="scientific">Sinanodonta woodiana</name>
    <name type="common">Chinese pond mussel</name>
    <name type="synonym">Anodonta woodiana</name>
    <dbReference type="NCBI Taxonomy" id="1069815"/>
    <lineage>
        <taxon>Eukaryota</taxon>
        <taxon>Metazoa</taxon>
        <taxon>Spiralia</taxon>
        <taxon>Lophotrochozoa</taxon>
        <taxon>Mollusca</taxon>
        <taxon>Bivalvia</taxon>
        <taxon>Autobranchia</taxon>
        <taxon>Heteroconchia</taxon>
        <taxon>Palaeoheterodonta</taxon>
        <taxon>Unionida</taxon>
        <taxon>Unionoidea</taxon>
        <taxon>Unionidae</taxon>
        <taxon>Unioninae</taxon>
        <taxon>Sinanodonta</taxon>
    </lineage>
</organism>
<dbReference type="Proteomes" id="UP001634394">
    <property type="component" value="Unassembled WGS sequence"/>
</dbReference>
<dbReference type="PRINTS" id="PR00454">
    <property type="entry name" value="ETSDOMAIN"/>
</dbReference>
<feature type="compositionally biased region" description="Basic and acidic residues" evidence="6">
    <location>
        <begin position="21"/>
        <end position="36"/>
    </location>
</feature>
<feature type="domain" description="ETS" evidence="7">
    <location>
        <begin position="227"/>
        <end position="307"/>
    </location>
</feature>
<evidence type="ECO:0000256" key="4">
    <source>
        <dbReference type="ARBA" id="ARBA00023242"/>
    </source>
</evidence>
<dbReference type="InterPro" id="IPR036388">
    <property type="entry name" value="WH-like_DNA-bd_sf"/>
</dbReference>
<keyword evidence="9" id="KW-1185">Reference proteome</keyword>
<dbReference type="Pfam" id="PF00178">
    <property type="entry name" value="Ets"/>
    <property type="match status" value="1"/>
</dbReference>
<proteinExistence type="inferred from homology"/>
<dbReference type="GO" id="GO:0003677">
    <property type="term" value="F:DNA binding"/>
    <property type="evidence" value="ECO:0007669"/>
    <property type="project" value="UniProtKB-KW"/>
</dbReference>
<evidence type="ECO:0000256" key="1">
    <source>
        <dbReference type="ARBA" id="ARBA00004123"/>
    </source>
</evidence>
<dbReference type="GO" id="GO:0005634">
    <property type="term" value="C:nucleus"/>
    <property type="evidence" value="ECO:0007669"/>
    <property type="project" value="UniProtKB-SubCell"/>
</dbReference>
<evidence type="ECO:0000256" key="6">
    <source>
        <dbReference type="SAM" id="MobiDB-lite"/>
    </source>
</evidence>
<dbReference type="AlphaFoldDB" id="A0ABD3XL06"/>
<dbReference type="SUPFAM" id="SSF46785">
    <property type="entry name" value="Winged helix' DNA-binding domain"/>
    <property type="match status" value="1"/>
</dbReference>
<dbReference type="InterPro" id="IPR036390">
    <property type="entry name" value="WH_DNA-bd_sf"/>
</dbReference>
<dbReference type="PROSITE" id="PS50061">
    <property type="entry name" value="ETS_DOMAIN_3"/>
    <property type="match status" value="1"/>
</dbReference>
<dbReference type="InterPro" id="IPR000418">
    <property type="entry name" value="Ets_dom"/>
</dbReference>
<keyword evidence="3 5" id="KW-0238">DNA-binding</keyword>
<feature type="compositionally biased region" description="Polar residues" evidence="6">
    <location>
        <begin position="1"/>
        <end position="10"/>
    </location>
</feature>
<evidence type="ECO:0000256" key="2">
    <source>
        <dbReference type="ARBA" id="ARBA00005562"/>
    </source>
</evidence>
<evidence type="ECO:0000313" key="9">
    <source>
        <dbReference type="Proteomes" id="UP001634394"/>
    </source>
</evidence>
<protein>
    <recommendedName>
        <fullName evidence="7">ETS domain-containing protein</fullName>
    </recommendedName>
</protein>